<dbReference type="EMBL" id="CAKMMW010000009">
    <property type="protein sequence ID" value="CAH1209285.1"/>
    <property type="molecule type" value="Genomic_DNA"/>
</dbReference>
<protein>
    <submittedName>
        <fullName evidence="2">Uncharacterized protein</fullName>
    </submittedName>
</protein>
<keyword evidence="3" id="KW-1185">Reference proteome</keyword>
<organism evidence="2 3">
    <name type="scientific">Paenibacillus allorhizoplanae</name>
    <dbReference type="NCBI Taxonomy" id="2905648"/>
    <lineage>
        <taxon>Bacteria</taxon>
        <taxon>Bacillati</taxon>
        <taxon>Bacillota</taxon>
        <taxon>Bacilli</taxon>
        <taxon>Bacillales</taxon>
        <taxon>Paenibacillaceae</taxon>
        <taxon>Paenibacillus</taxon>
    </lineage>
</organism>
<dbReference type="Proteomes" id="UP000838821">
    <property type="component" value="Unassembled WGS sequence"/>
</dbReference>
<feature type="compositionally biased region" description="Polar residues" evidence="1">
    <location>
        <begin position="32"/>
        <end position="43"/>
    </location>
</feature>
<evidence type="ECO:0000313" key="2">
    <source>
        <dbReference type="EMBL" id="CAH1209285.1"/>
    </source>
</evidence>
<reference evidence="2" key="1">
    <citation type="submission" date="2022-01" db="EMBL/GenBank/DDBJ databases">
        <authorList>
            <person name="Criscuolo A."/>
        </authorList>
    </citation>
    <scope>NUCLEOTIDE SEQUENCE</scope>
    <source>
        <strain evidence="2">CIP111891</strain>
    </source>
</reference>
<feature type="region of interest" description="Disordered" evidence="1">
    <location>
        <begin position="32"/>
        <end position="65"/>
    </location>
</feature>
<comment type="caution">
    <text evidence="2">The sequence shown here is derived from an EMBL/GenBank/DDBJ whole genome shotgun (WGS) entry which is preliminary data.</text>
</comment>
<name>A0ABM9CD07_9BACL</name>
<evidence type="ECO:0000313" key="3">
    <source>
        <dbReference type="Proteomes" id="UP000838821"/>
    </source>
</evidence>
<proteinExistence type="predicted"/>
<gene>
    <name evidence="2" type="ORF">PAECIP111891_03286</name>
</gene>
<evidence type="ECO:0000256" key="1">
    <source>
        <dbReference type="SAM" id="MobiDB-lite"/>
    </source>
</evidence>
<accession>A0ABM9CD07</accession>
<sequence>MHSIHFHIHMLDSKHKLPAAAMIRKVSSPLNADLLTSNPSSQHPHMMSPINKYNAPESPDCPAAH</sequence>